<dbReference type="Pfam" id="PF12697">
    <property type="entry name" value="Abhydrolase_6"/>
    <property type="match status" value="1"/>
</dbReference>
<reference evidence="2 3" key="1">
    <citation type="journal article" date="2019" name="Emerg. Microbes Infect.">
        <title>Comprehensive subspecies identification of 175 nontuberculous mycobacteria species based on 7547 genomic profiles.</title>
        <authorList>
            <person name="Matsumoto Y."/>
            <person name="Kinjo T."/>
            <person name="Motooka D."/>
            <person name="Nabeya D."/>
            <person name="Jung N."/>
            <person name="Uechi K."/>
            <person name="Horii T."/>
            <person name="Iida T."/>
            <person name="Fujita J."/>
            <person name="Nakamura S."/>
        </authorList>
    </citation>
    <scope>NUCLEOTIDE SEQUENCE [LARGE SCALE GENOMIC DNA]</scope>
    <source>
        <strain evidence="2 3">JCM 12404</strain>
    </source>
</reference>
<dbReference type="SUPFAM" id="SSF53474">
    <property type="entry name" value="alpha/beta-Hydrolases"/>
    <property type="match status" value="1"/>
</dbReference>
<sequence length="325" mass="34687">MASNSHRRATILTAALLGGTAAAARAALVRRRSAEPRATVSVLDLTPNHRAGTGTPLLLLHGIGGIWQAWSPVLPYLEPHHDVIVPTLHGHAGGPALDSGVVPSVQALVDGIEAELDRLGLPTVHIAGNSLGGWIGIELARRGRARSLVLLSPAGAWRSPRRLRATAHGIRFSFGALARNSSRAEAIAARRVMRWAMLAAQVAHPHRVPRETLVTYIHASGQSPVVEPLLRVLHLTPVDPLPADRDYPVRLVWAERDRILPFKHFGSPMLERLPGAELIRLSGVGHVPMSDDPAGVAELILEVTRAVDDAAASTPGGDGLARQRN</sequence>
<keyword evidence="3" id="KW-1185">Reference proteome</keyword>
<name>A0A7I7KS16_9MYCO</name>
<evidence type="ECO:0000313" key="3">
    <source>
        <dbReference type="Proteomes" id="UP000465866"/>
    </source>
</evidence>
<gene>
    <name evidence="2" type="ORF">MCOO_07480</name>
</gene>
<accession>A0A7I7KS16</accession>
<dbReference type="InterPro" id="IPR000073">
    <property type="entry name" value="AB_hydrolase_1"/>
</dbReference>
<dbReference type="Proteomes" id="UP000465866">
    <property type="component" value="Chromosome"/>
</dbReference>
<feature type="domain" description="AB hydrolase-1" evidence="1">
    <location>
        <begin position="57"/>
        <end position="298"/>
    </location>
</feature>
<protein>
    <submittedName>
        <fullName evidence="2">Hydrolase</fullName>
    </submittedName>
</protein>
<dbReference type="EMBL" id="AP022569">
    <property type="protein sequence ID" value="BBX44733.1"/>
    <property type="molecule type" value="Genomic_DNA"/>
</dbReference>
<evidence type="ECO:0000259" key="1">
    <source>
        <dbReference type="Pfam" id="PF12697"/>
    </source>
</evidence>
<proteinExistence type="predicted"/>
<evidence type="ECO:0000313" key="2">
    <source>
        <dbReference type="EMBL" id="BBX44733.1"/>
    </source>
</evidence>
<dbReference type="PANTHER" id="PTHR43689">
    <property type="entry name" value="HYDROLASE"/>
    <property type="match status" value="1"/>
</dbReference>
<dbReference type="InterPro" id="IPR029058">
    <property type="entry name" value="AB_hydrolase_fold"/>
</dbReference>
<organism evidence="2 3">
    <name type="scientific">Mycobacterium cookii</name>
    <dbReference type="NCBI Taxonomy" id="1775"/>
    <lineage>
        <taxon>Bacteria</taxon>
        <taxon>Bacillati</taxon>
        <taxon>Actinomycetota</taxon>
        <taxon>Actinomycetes</taxon>
        <taxon>Mycobacteriales</taxon>
        <taxon>Mycobacteriaceae</taxon>
        <taxon>Mycobacterium</taxon>
    </lineage>
</organism>
<dbReference type="GO" id="GO:0016787">
    <property type="term" value="F:hydrolase activity"/>
    <property type="evidence" value="ECO:0007669"/>
    <property type="project" value="UniProtKB-KW"/>
</dbReference>
<dbReference type="KEGG" id="mcoo:MCOO_07480"/>
<dbReference type="RefSeq" id="WP_163775135.1">
    <property type="nucleotide sequence ID" value="NZ_AP022569.1"/>
</dbReference>
<keyword evidence="2" id="KW-0378">Hydrolase</keyword>
<dbReference type="PANTHER" id="PTHR43689:SF8">
    <property type="entry name" value="ALPHA_BETA-HYDROLASES SUPERFAMILY PROTEIN"/>
    <property type="match status" value="1"/>
</dbReference>
<dbReference type="Gene3D" id="3.40.50.1820">
    <property type="entry name" value="alpha/beta hydrolase"/>
    <property type="match status" value="1"/>
</dbReference>
<dbReference type="AlphaFoldDB" id="A0A7I7KS16"/>